<dbReference type="Pfam" id="PF04815">
    <property type="entry name" value="Sec23_helical"/>
    <property type="match status" value="1"/>
</dbReference>
<dbReference type="InterPro" id="IPR007123">
    <property type="entry name" value="Gelsolin-like_dom"/>
</dbReference>
<dbReference type="InterPro" id="IPR036180">
    <property type="entry name" value="Gelsolin-like_dom_sf"/>
</dbReference>
<dbReference type="GO" id="GO:0008270">
    <property type="term" value="F:zinc ion binding"/>
    <property type="evidence" value="ECO:0007669"/>
    <property type="project" value="InterPro"/>
</dbReference>
<dbReference type="InterPro" id="IPR006900">
    <property type="entry name" value="Sec23/24_helical_dom"/>
</dbReference>
<evidence type="ECO:0000256" key="5">
    <source>
        <dbReference type="ARBA" id="ARBA00008334"/>
    </source>
</evidence>
<dbReference type="Gene3D" id="3.40.20.10">
    <property type="entry name" value="Severin"/>
    <property type="match status" value="1"/>
</dbReference>
<feature type="region of interest" description="Disordered" evidence="14">
    <location>
        <begin position="29"/>
        <end position="62"/>
    </location>
</feature>
<dbReference type="GO" id="GO:0005789">
    <property type="term" value="C:endoplasmic reticulum membrane"/>
    <property type="evidence" value="ECO:0007669"/>
    <property type="project" value="UniProtKB-SubCell"/>
</dbReference>
<dbReference type="GO" id="GO:0030127">
    <property type="term" value="C:COPII vesicle coat"/>
    <property type="evidence" value="ECO:0007669"/>
    <property type="project" value="InterPro"/>
</dbReference>
<evidence type="ECO:0000259" key="18">
    <source>
        <dbReference type="Pfam" id="PF04815"/>
    </source>
</evidence>
<dbReference type="Pfam" id="PF04810">
    <property type="entry name" value="zf-Sec23_Sec24"/>
    <property type="match status" value="1"/>
</dbReference>
<evidence type="ECO:0000256" key="13">
    <source>
        <dbReference type="ARBA" id="ARBA00023329"/>
    </source>
</evidence>
<evidence type="ECO:0000313" key="20">
    <source>
        <dbReference type="EMBL" id="GCB68908.1"/>
    </source>
</evidence>
<dbReference type="GO" id="GO:0006886">
    <property type="term" value="P:intracellular protein transport"/>
    <property type="evidence" value="ECO:0007669"/>
    <property type="project" value="InterPro"/>
</dbReference>
<evidence type="ECO:0000256" key="10">
    <source>
        <dbReference type="ARBA" id="ARBA00022927"/>
    </source>
</evidence>
<dbReference type="InterPro" id="IPR036174">
    <property type="entry name" value="Znf_Sec23_Sec24_sf"/>
</dbReference>
<evidence type="ECO:0000259" key="16">
    <source>
        <dbReference type="Pfam" id="PF04810"/>
    </source>
</evidence>
<evidence type="ECO:0000256" key="11">
    <source>
        <dbReference type="ARBA" id="ARBA00023034"/>
    </source>
</evidence>
<dbReference type="Gene3D" id="2.60.40.1670">
    <property type="entry name" value="beta-sandwich domain of Sec23/24"/>
    <property type="match status" value="1"/>
</dbReference>
<dbReference type="GO" id="GO:0070971">
    <property type="term" value="C:endoplasmic reticulum exit site"/>
    <property type="evidence" value="ECO:0007669"/>
    <property type="project" value="TreeGrafter"/>
</dbReference>
<evidence type="ECO:0008006" key="22">
    <source>
        <dbReference type="Google" id="ProtNLM"/>
    </source>
</evidence>
<evidence type="ECO:0000259" key="19">
    <source>
        <dbReference type="Pfam" id="PF08033"/>
    </source>
</evidence>
<dbReference type="STRING" id="75743.A0A401P718"/>
<evidence type="ECO:0000256" key="14">
    <source>
        <dbReference type="SAM" id="MobiDB-lite"/>
    </source>
</evidence>
<dbReference type="SUPFAM" id="SSF81811">
    <property type="entry name" value="Helical domain of Sec23/24"/>
    <property type="match status" value="1"/>
</dbReference>
<feature type="domain" description="Gelsolin-like" evidence="15">
    <location>
        <begin position="731"/>
        <end position="797"/>
    </location>
</feature>
<feature type="domain" description="Zinc finger Sec23/Sec24-type" evidence="16">
    <location>
        <begin position="164"/>
        <end position="197"/>
    </location>
</feature>
<evidence type="ECO:0000256" key="3">
    <source>
        <dbReference type="ARBA" id="ARBA00004397"/>
    </source>
</evidence>
<dbReference type="SUPFAM" id="SSF82754">
    <property type="entry name" value="C-terminal, gelsolin-like domain of Sec23/24"/>
    <property type="match status" value="1"/>
</dbReference>
<sequence>MTTFPSSSLVQTAIDRRLSSISVPLPTIGSNGAIGSQSHPYPGQSPQNKSSWTEAPRSSAAQETLRMEQLQESTANLDLQQVPSVCPINLLQQRDVPRVDPTAPEPGLSTHLRKLNCCSDVFQCTLVNIPHTLALLKQVKLPLGLIFQPFKDSREPPLLITDVPPRCTTCQTYINPFITFIDQQHWKCNTCFSLNDATPCPTAQIIWTSYTLSNCTNHLSQLHPVQLHKSSGPATPCPTVQITYTSYTLSNCTNHLYQAGRPRPVTYLFVFDVSYNAVETGYLGIVCKTLLENIDRLPGDSRTRIGFITFDSTVNFYHLHSSLSRPRMMVVADVDDIFIPSEDKLLVNLQQSRQLVVSLLEEFPVAFRETQKRQCAFGPALQAAQKLLKYCGGRVSAFLTQLPNVGCGSLQPREDPGDSTLGAKHLAPAIDFYKVLALELCGQQTGVDLFLLSQRYTDLASVACLPRYTCGYVYYYPAFHHIHSSALVEKLQQEFQHHLTRSIGYEGLLRIRYTQGLMLETYYGNSFLQTTQMLSLPCVCPQAEFAFLMMIDGAVTDSSFVVFQSSLLYTSCQGERRVRIYTYCLPVVSSLSEVYAGVNMAAMMGILSKMAVDRSVRLCLAYTRDELMRVLIEALVAYRVSTCSPKQSAFTIPRSLQQLPLYVLALLKQPAFQTDAAMSLDERVFTMSQLMIQPLTLVLRMVYPDLYKIDDYLNSESADNISLERGKETVKRPALVQLMAENLTLQGAFLIDCGNVLYIWVGRHCSTSFLDGVLGVTSYTSLPGTLTLLPILQNPASKLIQALLGSLRKERLYHAPCFIIKDDSTSRSVFIKRLVDDRTETAMSYYEFLLHLKERVCK</sequence>
<evidence type="ECO:0000256" key="4">
    <source>
        <dbReference type="ARBA" id="ARBA00004514"/>
    </source>
</evidence>
<name>A0A401P718_SCYTO</name>
<dbReference type="InterPro" id="IPR006896">
    <property type="entry name" value="Sec23/24_trunk_dom"/>
</dbReference>
<evidence type="ECO:0000256" key="1">
    <source>
        <dbReference type="ARBA" id="ARBA00004299"/>
    </source>
</evidence>
<dbReference type="GO" id="GO:0000149">
    <property type="term" value="F:SNARE binding"/>
    <property type="evidence" value="ECO:0007669"/>
    <property type="project" value="TreeGrafter"/>
</dbReference>
<dbReference type="InterPro" id="IPR012990">
    <property type="entry name" value="Beta-sandwich_Sec23_24"/>
</dbReference>
<dbReference type="Pfam" id="PF08033">
    <property type="entry name" value="Sec23_BS"/>
    <property type="match status" value="1"/>
</dbReference>
<dbReference type="SUPFAM" id="SSF82919">
    <property type="entry name" value="Zn-finger domain of Sec23/24"/>
    <property type="match status" value="1"/>
</dbReference>
<feature type="domain" description="Sec23/Sec24 beta-sandwich" evidence="19">
    <location>
        <begin position="504"/>
        <end position="588"/>
    </location>
</feature>
<dbReference type="SUPFAM" id="SSF81995">
    <property type="entry name" value="beta-sandwich domain of Sec23/24"/>
    <property type="match status" value="1"/>
</dbReference>
<dbReference type="GO" id="GO:0005829">
    <property type="term" value="C:cytosol"/>
    <property type="evidence" value="ECO:0007669"/>
    <property type="project" value="UniProtKB-SubCell"/>
</dbReference>
<feature type="domain" description="Sec23/Sec24 helical" evidence="18">
    <location>
        <begin position="600"/>
        <end position="699"/>
    </location>
</feature>
<evidence type="ECO:0000259" key="15">
    <source>
        <dbReference type="Pfam" id="PF00626"/>
    </source>
</evidence>
<dbReference type="OrthoDB" id="49016at2759"/>
<dbReference type="Gene3D" id="3.40.50.410">
    <property type="entry name" value="von Willebrand factor, type A domain"/>
    <property type="match status" value="1"/>
</dbReference>
<dbReference type="EMBL" id="BFAA01001667">
    <property type="protein sequence ID" value="GCB68908.1"/>
    <property type="molecule type" value="Genomic_DNA"/>
</dbReference>
<keyword evidence="6" id="KW-0813">Transport</keyword>
<comment type="subcellular location">
    <subcellularLocation>
        <location evidence="4">Cytoplasm</location>
        <location evidence="4">Cytosol</location>
    </subcellularLocation>
    <subcellularLocation>
        <location evidence="1">Cytoplasmic vesicle</location>
        <location evidence="1">COPII-coated vesicle membrane</location>
        <topology evidence="1">Peripheral membrane protein</topology>
        <orientation evidence="1">Cytoplasmic side</orientation>
    </subcellularLocation>
    <subcellularLocation>
        <location evidence="3">Endoplasmic reticulum membrane</location>
        <topology evidence="3">Peripheral membrane protein</topology>
        <orientation evidence="3">Cytoplasmic side</orientation>
    </subcellularLocation>
    <subcellularLocation>
        <location evidence="2">Golgi apparatus membrane</location>
    </subcellularLocation>
</comment>
<evidence type="ECO:0000256" key="9">
    <source>
        <dbReference type="ARBA" id="ARBA00022892"/>
    </source>
</evidence>
<dbReference type="AlphaFoldDB" id="A0A401P718"/>
<keyword evidence="12" id="KW-0472">Membrane</keyword>
<dbReference type="InterPro" id="IPR036465">
    <property type="entry name" value="vWFA_dom_sf"/>
</dbReference>
<dbReference type="Pfam" id="PF00626">
    <property type="entry name" value="Gelsolin"/>
    <property type="match status" value="1"/>
</dbReference>
<comment type="caution">
    <text evidence="20">The sequence shown here is derived from an EMBL/GenBank/DDBJ whole genome shotgun (WGS) entry which is preliminary data.</text>
</comment>
<dbReference type="Gene3D" id="1.20.120.730">
    <property type="entry name" value="Sec23/Sec24 helical domain"/>
    <property type="match status" value="1"/>
</dbReference>
<dbReference type="GO" id="GO:0000139">
    <property type="term" value="C:Golgi membrane"/>
    <property type="evidence" value="ECO:0007669"/>
    <property type="project" value="UniProtKB-SubCell"/>
</dbReference>
<dbReference type="PANTHER" id="PTHR13803:SF39">
    <property type="entry name" value="SECRETORY 24AB, ISOFORM A"/>
    <property type="match status" value="1"/>
</dbReference>
<organism evidence="20 21">
    <name type="scientific">Scyliorhinus torazame</name>
    <name type="common">Cloudy catshark</name>
    <name type="synonym">Catulus torazame</name>
    <dbReference type="NCBI Taxonomy" id="75743"/>
    <lineage>
        <taxon>Eukaryota</taxon>
        <taxon>Metazoa</taxon>
        <taxon>Chordata</taxon>
        <taxon>Craniata</taxon>
        <taxon>Vertebrata</taxon>
        <taxon>Chondrichthyes</taxon>
        <taxon>Elasmobranchii</taxon>
        <taxon>Galeomorphii</taxon>
        <taxon>Galeoidea</taxon>
        <taxon>Carcharhiniformes</taxon>
        <taxon>Scyliorhinidae</taxon>
        <taxon>Scyliorhinus</taxon>
    </lineage>
</organism>
<evidence type="ECO:0000256" key="7">
    <source>
        <dbReference type="ARBA" id="ARBA00022490"/>
    </source>
</evidence>
<protein>
    <recommendedName>
        <fullName evidence="22">Protein transport protein Sec24B</fullName>
    </recommendedName>
</protein>
<gene>
    <name evidence="20" type="ORF">scyTo_0005384</name>
</gene>
<feature type="domain" description="Sec23/Sec24 trunk" evidence="17">
    <location>
        <begin position="262"/>
        <end position="497"/>
    </location>
</feature>
<dbReference type="InterPro" id="IPR029006">
    <property type="entry name" value="ADF-H/Gelsolin-like_dom_sf"/>
</dbReference>
<dbReference type="OMA" id="NITNCDD"/>
<evidence type="ECO:0000256" key="2">
    <source>
        <dbReference type="ARBA" id="ARBA00004394"/>
    </source>
</evidence>
<keyword evidence="11" id="KW-0333">Golgi apparatus</keyword>
<dbReference type="PANTHER" id="PTHR13803">
    <property type="entry name" value="SEC24-RELATED PROTEIN"/>
    <property type="match status" value="1"/>
</dbReference>
<comment type="similarity">
    <text evidence="5">Belongs to the SEC23/SEC24 family. SEC24 subfamily.</text>
</comment>
<evidence type="ECO:0000259" key="17">
    <source>
        <dbReference type="Pfam" id="PF04811"/>
    </source>
</evidence>
<keyword evidence="21" id="KW-1185">Reference proteome</keyword>
<dbReference type="GO" id="GO:0090110">
    <property type="term" value="P:COPII-coated vesicle cargo loading"/>
    <property type="evidence" value="ECO:0007669"/>
    <property type="project" value="TreeGrafter"/>
</dbReference>
<dbReference type="SUPFAM" id="SSF53300">
    <property type="entry name" value="vWA-like"/>
    <property type="match status" value="1"/>
</dbReference>
<dbReference type="InterPro" id="IPR006895">
    <property type="entry name" value="Znf_Sec23_Sec24"/>
</dbReference>
<keyword evidence="8" id="KW-0256">Endoplasmic reticulum</keyword>
<accession>A0A401P718</accession>
<keyword evidence="7" id="KW-0963">Cytoplasm</keyword>
<proteinExistence type="inferred from homology"/>
<dbReference type="InterPro" id="IPR050550">
    <property type="entry name" value="SEC23_SEC24_subfamily"/>
</dbReference>
<evidence type="ECO:0000256" key="12">
    <source>
        <dbReference type="ARBA" id="ARBA00023136"/>
    </source>
</evidence>
<keyword evidence="10" id="KW-0653">Protein transport</keyword>
<dbReference type="Gene3D" id="2.30.30.380">
    <property type="entry name" value="Zn-finger domain of Sec23/24"/>
    <property type="match status" value="1"/>
</dbReference>
<dbReference type="Proteomes" id="UP000288216">
    <property type="component" value="Unassembled WGS sequence"/>
</dbReference>
<feature type="compositionally biased region" description="Polar residues" evidence="14">
    <location>
        <begin position="29"/>
        <end position="53"/>
    </location>
</feature>
<evidence type="ECO:0000313" key="21">
    <source>
        <dbReference type="Proteomes" id="UP000288216"/>
    </source>
</evidence>
<keyword evidence="13" id="KW-0968">Cytoplasmic vesicle</keyword>
<evidence type="ECO:0000256" key="8">
    <source>
        <dbReference type="ARBA" id="ARBA00022824"/>
    </source>
</evidence>
<keyword evidence="9" id="KW-0931">ER-Golgi transport</keyword>
<dbReference type="Pfam" id="PF04811">
    <property type="entry name" value="Sec23_trunk"/>
    <property type="match status" value="1"/>
</dbReference>
<reference evidence="20 21" key="1">
    <citation type="journal article" date="2018" name="Nat. Ecol. Evol.">
        <title>Shark genomes provide insights into elasmobranch evolution and the origin of vertebrates.</title>
        <authorList>
            <person name="Hara Y"/>
            <person name="Yamaguchi K"/>
            <person name="Onimaru K"/>
            <person name="Kadota M"/>
            <person name="Koyanagi M"/>
            <person name="Keeley SD"/>
            <person name="Tatsumi K"/>
            <person name="Tanaka K"/>
            <person name="Motone F"/>
            <person name="Kageyama Y"/>
            <person name="Nozu R"/>
            <person name="Adachi N"/>
            <person name="Nishimura O"/>
            <person name="Nakagawa R"/>
            <person name="Tanegashima C"/>
            <person name="Kiyatake I"/>
            <person name="Matsumoto R"/>
            <person name="Murakumo K"/>
            <person name="Nishida K"/>
            <person name="Terakita A"/>
            <person name="Kuratani S"/>
            <person name="Sato K"/>
            <person name="Hyodo S Kuraku.S."/>
        </authorList>
    </citation>
    <scope>NUCLEOTIDE SEQUENCE [LARGE SCALE GENOMIC DNA]</scope>
</reference>
<evidence type="ECO:0000256" key="6">
    <source>
        <dbReference type="ARBA" id="ARBA00022448"/>
    </source>
</evidence>
<dbReference type="InterPro" id="IPR036175">
    <property type="entry name" value="Sec23/24_helical_dom_sf"/>
</dbReference>